<name>A0ACC0V0C3_9HYPO</name>
<protein>
    <submittedName>
        <fullName evidence="1">Uncharacterized protein</fullName>
    </submittedName>
</protein>
<evidence type="ECO:0000313" key="2">
    <source>
        <dbReference type="Proteomes" id="UP001163324"/>
    </source>
</evidence>
<dbReference type="Proteomes" id="UP001163324">
    <property type="component" value="Chromosome 5"/>
</dbReference>
<proteinExistence type="predicted"/>
<gene>
    <name evidence="1" type="ORF">N3K66_005386</name>
</gene>
<evidence type="ECO:0000313" key="1">
    <source>
        <dbReference type="EMBL" id="KAI9898925.1"/>
    </source>
</evidence>
<organism evidence="1 2">
    <name type="scientific">Trichothecium roseum</name>
    <dbReference type="NCBI Taxonomy" id="47278"/>
    <lineage>
        <taxon>Eukaryota</taxon>
        <taxon>Fungi</taxon>
        <taxon>Dikarya</taxon>
        <taxon>Ascomycota</taxon>
        <taxon>Pezizomycotina</taxon>
        <taxon>Sordariomycetes</taxon>
        <taxon>Hypocreomycetidae</taxon>
        <taxon>Hypocreales</taxon>
        <taxon>Hypocreales incertae sedis</taxon>
        <taxon>Trichothecium</taxon>
    </lineage>
</organism>
<reference evidence="1" key="1">
    <citation type="submission" date="2022-10" db="EMBL/GenBank/DDBJ databases">
        <title>Complete Genome of Trichothecium roseum strain YXFP-22015, a Plant Pathogen Isolated from Citrus.</title>
        <authorList>
            <person name="Wang Y."/>
            <person name="Zhu L."/>
        </authorList>
    </citation>
    <scope>NUCLEOTIDE SEQUENCE</scope>
    <source>
        <strain evidence="1">YXFP-22015</strain>
    </source>
</reference>
<keyword evidence="2" id="KW-1185">Reference proteome</keyword>
<dbReference type="EMBL" id="CM047944">
    <property type="protein sequence ID" value="KAI9898925.1"/>
    <property type="molecule type" value="Genomic_DNA"/>
</dbReference>
<sequence length="157" mass="17512">MTEAIPRVGVAAIICDGKGRILLGRRTGSHGAGTYQFPGGHLDFGEHHFTCAEREVKEETDLDIKAVDLVAVTNDVFEKEGKHYITLFVWCNMEDLKAEPKIMEPNKCTGWVWMSWDEAKALKGDSQPGETLFLPLQNLLEQKASLEELRPKEAAAK</sequence>
<comment type="caution">
    <text evidence="1">The sequence shown here is derived from an EMBL/GenBank/DDBJ whole genome shotgun (WGS) entry which is preliminary data.</text>
</comment>
<accession>A0ACC0V0C3</accession>